<dbReference type="InterPro" id="IPR012893">
    <property type="entry name" value="HipA-like_C"/>
</dbReference>
<feature type="domain" description="HipA-like C-terminal" evidence="5">
    <location>
        <begin position="135"/>
        <end position="327"/>
    </location>
</feature>
<dbReference type="Gene3D" id="1.10.1070.20">
    <property type="match status" value="1"/>
</dbReference>
<dbReference type="Proteomes" id="UP000755654">
    <property type="component" value="Unassembled WGS sequence"/>
</dbReference>
<reference evidence="6 7" key="1">
    <citation type="journal article" date="2021" name="ISME J.">
        <title>Genomic evolution of the class Acidithiobacillia: deep-branching Proteobacteria living in extreme acidic conditions.</title>
        <authorList>
            <person name="Moya-Beltran A."/>
            <person name="Beard S."/>
            <person name="Rojas-Villalobos C."/>
            <person name="Issotta F."/>
            <person name="Gallardo Y."/>
            <person name="Ulloa R."/>
            <person name="Giaveno A."/>
            <person name="Degli Esposti M."/>
            <person name="Johnson D.B."/>
            <person name="Quatrini R."/>
        </authorList>
    </citation>
    <scope>NUCLEOTIDE SEQUENCE [LARGE SCALE GENOMIC DNA]</scope>
    <source>
        <strain evidence="6 7">RW2</strain>
    </source>
</reference>
<feature type="region of interest" description="Disordered" evidence="4">
    <location>
        <begin position="389"/>
        <end position="431"/>
    </location>
</feature>
<dbReference type="RefSeq" id="WP_215883773.1">
    <property type="nucleotide sequence ID" value="NZ_JAAOMP010000090.1"/>
</dbReference>
<proteinExistence type="inferred from homology"/>
<evidence type="ECO:0000313" key="7">
    <source>
        <dbReference type="Proteomes" id="UP000755654"/>
    </source>
</evidence>
<dbReference type="InterPro" id="IPR052028">
    <property type="entry name" value="HipA_Ser/Thr_kinase"/>
</dbReference>
<dbReference type="PANTHER" id="PTHR37419:SF8">
    <property type="entry name" value="TOXIN YJJJ"/>
    <property type="match status" value="1"/>
</dbReference>
<evidence type="ECO:0000256" key="4">
    <source>
        <dbReference type="SAM" id="MobiDB-lite"/>
    </source>
</evidence>
<name>A0ABS5ZYP0_9PROT</name>
<protein>
    <recommendedName>
        <fullName evidence="5">HipA-like C-terminal domain-containing protein</fullName>
    </recommendedName>
</protein>
<organism evidence="6 7">
    <name type="scientific">Acidithiobacillus sulfurivorans</name>
    <dbReference type="NCBI Taxonomy" id="1958756"/>
    <lineage>
        <taxon>Bacteria</taxon>
        <taxon>Pseudomonadati</taxon>
        <taxon>Pseudomonadota</taxon>
        <taxon>Acidithiobacillia</taxon>
        <taxon>Acidithiobacillales</taxon>
        <taxon>Acidithiobacillaceae</taxon>
        <taxon>Acidithiobacillus</taxon>
    </lineage>
</organism>
<keyword evidence="3" id="KW-0418">Kinase</keyword>
<comment type="caution">
    <text evidence="6">The sequence shown here is derived from an EMBL/GenBank/DDBJ whole genome shotgun (WGS) entry which is preliminary data.</text>
</comment>
<feature type="non-terminal residue" evidence="6">
    <location>
        <position position="1"/>
    </location>
</feature>
<evidence type="ECO:0000313" key="6">
    <source>
        <dbReference type="EMBL" id="MBU2760130.1"/>
    </source>
</evidence>
<evidence type="ECO:0000256" key="2">
    <source>
        <dbReference type="ARBA" id="ARBA00022679"/>
    </source>
</evidence>
<keyword evidence="2" id="KW-0808">Transferase</keyword>
<evidence type="ECO:0000259" key="5">
    <source>
        <dbReference type="Pfam" id="PF07804"/>
    </source>
</evidence>
<evidence type="ECO:0000256" key="1">
    <source>
        <dbReference type="ARBA" id="ARBA00010164"/>
    </source>
</evidence>
<accession>A0ABS5ZYP0</accession>
<sequence length="431" mass="48262">ADEYLFAPASLETAQRFPRGWIRAHYEGIPWLLQDIRPQGYLGRALAQRLFFDSSGVGSGIQGLPEHVHQWNDVQVLQVISQVGDDLPGCFVAGEVSADHVVRGREARDILVDDRPNAYARRVREMISGQWIPHSSAGGEQPKFTACVQDKDSSLRQVLVKFSPPASSNEDRASRRWRDLLIAEFHALSVLARYGVPAAIPELLCGADDRWFLESPRFDRVGQNGRTPVFSLRTIILETVGDLPTWITSAERLYEQGVIDARSKEQIFLMDAYGHFIGNTDRHPGNLSFTQVERQDSFGQFTLAPAYDMLPMQYAPDTQGSMVPNFRTISPYSAQHDQVGMARDMAFVFWSAVAGDIRVSKEFREMAMAHAEDHAMQQIEELNWQKDLSETTGGDDFDETAALPNEAAKIWSDEDGFGSASSVIREDDDGY</sequence>
<gene>
    <name evidence="6" type="ORF">HAP95_08190</name>
</gene>
<keyword evidence="7" id="KW-1185">Reference proteome</keyword>
<comment type="similarity">
    <text evidence="1">Belongs to the HipA Ser/Thr kinase family.</text>
</comment>
<dbReference type="Pfam" id="PF07804">
    <property type="entry name" value="HipA_C"/>
    <property type="match status" value="1"/>
</dbReference>
<dbReference type="PANTHER" id="PTHR37419">
    <property type="entry name" value="SERINE/THREONINE-PROTEIN KINASE TOXIN HIPA"/>
    <property type="match status" value="1"/>
</dbReference>
<evidence type="ECO:0000256" key="3">
    <source>
        <dbReference type="ARBA" id="ARBA00022777"/>
    </source>
</evidence>
<dbReference type="EMBL" id="JAAOMP010000090">
    <property type="protein sequence ID" value="MBU2760130.1"/>
    <property type="molecule type" value="Genomic_DNA"/>
</dbReference>